<accession>A0A803NG44</accession>
<reference evidence="2" key="2">
    <citation type="submission" date="2021-03" db="UniProtKB">
        <authorList>
            <consortium name="EnsemblPlants"/>
        </authorList>
    </citation>
    <scope>IDENTIFICATION</scope>
</reference>
<dbReference type="OMA" id="GSAMNEN"/>
<reference evidence="2" key="1">
    <citation type="submission" date="2018-11" db="EMBL/GenBank/DDBJ databases">
        <authorList>
            <person name="Grassa J C."/>
        </authorList>
    </citation>
    <scope>NUCLEOTIDE SEQUENCE [LARGE SCALE GENOMIC DNA]</scope>
</reference>
<dbReference type="EMBL" id="UZAU01000023">
    <property type="status" value="NOT_ANNOTATED_CDS"/>
    <property type="molecule type" value="Genomic_DNA"/>
</dbReference>
<evidence type="ECO:0000313" key="2">
    <source>
        <dbReference type="EnsemblPlants" id="cds.evm.model.01.1224"/>
    </source>
</evidence>
<feature type="coiled-coil region" evidence="1">
    <location>
        <begin position="11"/>
        <end position="38"/>
    </location>
</feature>
<proteinExistence type="predicted"/>
<keyword evidence="1" id="KW-0175">Coiled coil</keyword>
<dbReference type="Gramene" id="evm.model.01.1224">
    <property type="protein sequence ID" value="cds.evm.model.01.1224"/>
    <property type="gene ID" value="evm.TU.01.1224"/>
</dbReference>
<protein>
    <submittedName>
        <fullName evidence="2">Uncharacterized protein</fullName>
    </submittedName>
</protein>
<dbReference type="OrthoDB" id="1306049at2759"/>
<sequence>MERSNKMVNQEAFLRKKIKEMNEQLIKLRKENREELTQLLYSNLSGKANLHNLSAKDLNDLIDIIDKSLEGVKKRIKTIAAKNDDTSLATQMAIATKAEGSAMNENFNNEDGKANAVIITDNSTTN</sequence>
<evidence type="ECO:0000256" key="1">
    <source>
        <dbReference type="SAM" id="Coils"/>
    </source>
</evidence>
<name>A0A803NG44_CANSA</name>
<keyword evidence="3" id="KW-1185">Reference proteome</keyword>
<dbReference type="EnsemblPlants" id="evm.model.01.1224">
    <property type="protein sequence ID" value="cds.evm.model.01.1224"/>
    <property type="gene ID" value="evm.TU.01.1224"/>
</dbReference>
<organism evidence="2 3">
    <name type="scientific">Cannabis sativa</name>
    <name type="common">Hemp</name>
    <name type="synonym">Marijuana</name>
    <dbReference type="NCBI Taxonomy" id="3483"/>
    <lineage>
        <taxon>Eukaryota</taxon>
        <taxon>Viridiplantae</taxon>
        <taxon>Streptophyta</taxon>
        <taxon>Embryophyta</taxon>
        <taxon>Tracheophyta</taxon>
        <taxon>Spermatophyta</taxon>
        <taxon>Magnoliopsida</taxon>
        <taxon>eudicotyledons</taxon>
        <taxon>Gunneridae</taxon>
        <taxon>Pentapetalae</taxon>
        <taxon>rosids</taxon>
        <taxon>fabids</taxon>
        <taxon>Rosales</taxon>
        <taxon>Cannabaceae</taxon>
        <taxon>Cannabis</taxon>
    </lineage>
</organism>
<dbReference type="Proteomes" id="UP000596661">
    <property type="component" value="Chromosome 1"/>
</dbReference>
<evidence type="ECO:0000313" key="3">
    <source>
        <dbReference type="Proteomes" id="UP000596661"/>
    </source>
</evidence>
<dbReference type="AlphaFoldDB" id="A0A803NG44"/>